<evidence type="ECO:0000313" key="3">
    <source>
        <dbReference type="Proteomes" id="UP000283383"/>
    </source>
</evidence>
<accession>A0A420HC32</accession>
<feature type="compositionally biased region" description="Low complexity" evidence="1">
    <location>
        <begin position="45"/>
        <end position="55"/>
    </location>
</feature>
<gene>
    <name evidence="2" type="ORF">GcM3_205024</name>
</gene>
<protein>
    <recommendedName>
        <fullName evidence="4">Cysteine-rich transmembrane CYSTM domain-containing protein</fullName>
    </recommendedName>
</protein>
<name>A0A420HC32_9PEZI</name>
<dbReference type="EMBL" id="MCBQ01020503">
    <property type="protein sequence ID" value="RKF55006.1"/>
    <property type="molecule type" value="Genomic_DNA"/>
</dbReference>
<feature type="compositionally biased region" description="Low complexity" evidence="1">
    <location>
        <begin position="82"/>
        <end position="93"/>
    </location>
</feature>
<feature type="compositionally biased region" description="Pro residues" evidence="1">
    <location>
        <begin position="1"/>
        <end position="20"/>
    </location>
</feature>
<organism evidence="2 3">
    <name type="scientific">Golovinomyces cichoracearum</name>
    <dbReference type="NCBI Taxonomy" id="62708"/>
    <lineage>
        <taxon>Eukaryota</taxon>
        <taxon>Fungi</taxon>
        <taxon>Dikarya</taxon>
        <taxon>Ascomycota</taxon>
        <taxon>Pezizomycotina</taxon>
        <taxon>Leotiomycetes</taxon>
        <taxon>Erysiphales</taxon>
        <taxon>Erysiphaceae</taxon>
        <taxon>Golovinomyces</taxon>
    </lineage>
</organism>
<feature type="region of interest" description="Disordered" evidence="1">
    <location>
        <begin position="1"/>
        <end position="110"/>
    </location>
</feature>
<evidence type="ECO:0008006" key="4">
    <source>
        <dbReference type="Google" id="ProtNLM"/>
    </source>
</evidence>
<keyword evidence="3" id="KW-1185">Reference proteome</keyword>
<evidence type="ECO:0000313" key="2">
    <source>
        <dbReference type="EMBL" id="RKF55006.1"/>
    </source>
</evidence>
<feature type="compositionally biased region" description="Pro residues" evidence="1">
    <location>
        <begin position="56"/>
        <end position="68"/>
    </location>
</feature>
<proteinExistence type="predicted"/>
<comment type="caution">
    <text evidence="2">The sequence shown here is derived from an EMBL/GenBank/DDBJ whole genome shotgun (WGS) entry which is preliminary data.</text>
</comment>
<sequence length="132" mass="13518">MSQKPVPAPEPPAGPPPPGYTPSEANSSAPSGAPYINPQNTGQTAYPNNGNNFNPGYPPPQGPYPPQGFQPAGGYYGPPPNAGYGQPPYGAYNSGAGPQGQYMDDRGRKGSPGFLEGLLAACACCCCLDILF</sequence>
<reference evidence="2 3" key="1">
    <citation type="journal article" date="2018" name="BMC Genomics">
        <title>Comparative genome analyses reveal sequence features reflecting distinct modes of host-adaptation between dicot and monocot powdery mildew.</title>
        <authorList>
            <person name="Wu Y."/>
            <person name="Ma X."/>
            <person name="Pan Z."/>
            <person name="Kale S.D."/>
            <person name="Song Y."/>
            <person name="King H."/>
            <person name="Zhang Q."/>
            <person name="Presley C."/>
            <person name="Deng X."/>
            <person name="Wei C.I."/>
            <person name="Xiao S."/>
        </authorList>
    </citation>
    <scope>NUCLEOTIDE SEQUENCE [LARGE SCALE GENOMIC DNA]</scope>
    <source>
        <strain evidence="2">UMSG3</strain>
    </source>
</reference>
<dbReference type="STRING" id="62708.A0A420HC32"/>
<evidence type="ECO:0000256" key="1">
    <source>
        <dbReference type="SAM" id="MobiDB-lite"/>
    </source>
</evidence>
<dbReference type="Proteomes" id="UP000283383">
    <property type="component" value="Unassembled WGS sequence"/>
</dbReference>
<dbReference type="AlphaFoldDB" id="A0A420HC32"/>